<dbReference type="UniPathway" id="UPA00277">
    <property type="reaction ID" value="UER00407"/>
</dbReference>
<dbReference type="Gene3D" id="3.40.50.620">
    <property type="entry name" value="HUPs"/>
    <property type="match status" value="1"/>
</dbReference>
<evidence type="ECO:0000256" key="6">
    <source>
        <dbReference type="ARBA" id="ARBA00022679"/>
    </source>
</evidence>
<dbReference type="EC" id="2.7.1.26" evidence="15"/>
<comment type="catalytic activity">
    <reaction evidence="13 15">
        <text>riboflavin + ATP = FMN + ADP + H(+)</text>
        <dbReference type="Rhea" id="RHEA:14357"/>
        <dbReference type="ChEBI" id="CHEBI:15378"/>
        <dbReference type="ChEBI" id="CHEBI:30616"/>
        <dbReference type="ChEBI" id="CHEBI:57986"/>
        <dbReference type="ChEBI" id="CHEBI:58210"/>
        <dbReference type="ChEBI" id="CHEBI:456216"/>
        <dbReference type="EC" id="2.7.1.26"/>
    </reaction>
</comment>
<dbReference type="EC" id="2.7.7.2" evidence="15"/>
<dbReference type="NCBIfam" id="NF004160">
    <property type="entry name" value="PRK05627.1-3"/>
    <property type="match status" value="1"/>
</dbReference>
<evidence type="ECO:0000256" key="8">
    <source>
        <dbReference type="ARBA" id="ARBA00022741"/>
    </source>
</evidence>
<dbReference type="UniPathway" id="UPA00276">
    <property type="reaction ID" value="UER00406"/>
</dbReference>
<protein>
    <recommendedName>
        <fullName evidence="15">Riboflavin biosynthesis protein</fullName>
    </recommendedName>
    <domain>
        <recommendedName>
            <fullName evidence="15">Riboflavin kinase</fullName>
            <ecNumber evidence="15">2.7.1.26</ecNumber>
        </recommendedName>
        <alternativeName>
            <fullName evidence="15">Flavokinase</fullName>
        </alternativeName>
    </domain>
    <domain>
        <recommendedName>
            <fullName evidence="15">FMN adenylyltransferase</fullName>
            <ecNumber evidence="15">2.7.7.2</ecNumber>
        </recommendedName>
        <alternativeName>
            <fullName evidence="15">FAD pyrophosphorylase</fullName>
        </alternativeName>
        <alternativeName>
            <fullName evidence="15">FAD synthase</fullName>
        </alternativeName>
    </domain>
</protein>
<keyword evidence="10 15" id="KW-0274">FAD</keyword>
<evidence type="ECO:0000256" key="4">
    <source>
        <dbReference type="ARBA" id="ARBA00022630"/>
    </source>
</evidence>
<dbReference type="CDD" id="cd02064">
    <property type="entry name" value="FAD_synthetase_N"/>
    <property type="match status" value="1"/>
</dbReference>
<dbReference type="Gene3D" id="2.40.30.30">
    <property type="entry name" value="Riboflavin kinase-like"/>
    <property type="match status" value="1"/>
</dbReference>
<keyword evidence="11 15" id="KW-0067">ATP-binding</keyword>
<dbReference type="RefSeq" id="WP_048341470.1">
    <property type="nucleotide sequence ID" value="NZ_BJLQ01000030.1"/>
</dbReference>
<dbReference type="GO" id="GO:0008531">
    <property type="term" value="F:riboflavin kinase activity"/>
    <property type="evidence" value="ECO:0007669"/>
    <property type="project" value="UniProtKB-UniRule"/>
</dbReference>
<dbReference type="NCBIfam" id="TIGR00083">
    <property type="entry name" value="ribF"/>
    <property type="match status" value="1"/>
</dbReference>
<evidence type="ECO:0000256" key="5">
    <source>
        <dbReference type="ARBA" id="ARBA00022643"/>
    </source>
</evidence>
<dbReference type="InterPro" id="IPR015864">
    <property type="entry name" value="FAD_synthase"/>
</dbReference>
<dbReference type="Proteomes" id="UP000320461">
    <property type="component" value="Unassembled WGS sequence"/>
</dbReference>
<evidence type="ECO:0000256" key="7">
    <source>
        <dbReference type="ARBA" id="ARBA00022695"/>
    </source>
</evidence>
<dbReference type="PIRSF" id="PIRSF004491">
    <property type="entry name" value="FAD_Synth"/>
    <property type="match status" value="1"/>
</dbReference>
<comment type="function">
    <text evidence="1">Catalyzes the phosphorylation of riboflavin to FMN followed by the adenylation of FMN to FAD.</text>
</comment>
<keyword evidence="7 15" id="KW-0548">Nucleotidyltransferase</keyword>
<dbReference type="InterPro" id="IPR014729">
    <property type="entry name" value="Rossmann-like_a/b/a_fold"/>
</dbReference>
<sequence>MHRWTDLADVPSDFGPTVVTLGNFDGVHRGHASVLRRMAADARAQGSAAVAVTFTPHPLQVHRPDDAPPLLTGDEDRLDLLEQTGLDAVLLLDYTLDFARQSPQEFVRTYLVDGLRARTVVVGRDVRFGWQNSGDLSTMVELGRRYGFDVEVIDDITPPEAPDGEAPHRRWSSTWVREALAAGDVEQAAHVLGRAHRLRGIVVHGDARGRELGFPTANLAQDAIGMVPADGVYAGWLRRTRRADGTPVVDDAPLPAAVSIGTNPTFDGVQRRVEAYVLDRTDLDLYDEEVVLDLVARLRPTLRFDSVDELLVQMHADVERVREVLAPAQ</sequence>
<evidence type="ECO:0000256" key="3">
    <source>
        <dbReference type="ARBA" id="ARBA00005201"/>
    </source>
</evidence>
<dbReference type="OrthoDB" id="9803667at2"/>
<evidence type="ECO:0000313" key="18">
    <source>
        <dbReference type="Proteomes" id="UP000320461"/>
    </source>
</evidence>
<name>A0A4Y3KQM8_9CELL</name>
<dbReference type="InterPro" id="IPR023468">
    <property type="entry name" value="Riboflavin_kinase"/>
</dbReference>
<evidence type="ECO:0000256" key="1">
    <source>
        <dbReference type="ARBA" id="ARBA00002121"/>
    </source>
</evidence>
<proteinExistence type="inferred from homology"/>
<reference evidence="17 18" key="1">
    <citation type="submission" date="2019-06" db="EMBL/GenBank/DDBJ databases">
        <title>Whole genome shotgun sequence of Cellulomonas gelida NBRC 3748.</title>
        <authorList>
            <person name="Hosoyama A."/>
            <person name="Uohara A."/>
            <person name="Ohji S."/>
            <person name="Ichikawa N."/>
        </authorList>
    </citation>
    <scope>NUCLEOTIDE SEQUENCE [LARGE SCALE GENOMIC DNA]</scope>
    <source>
        <strain evidence="17 18">NBRC 3748</strain>
    </source>
</reference>
<evidence type="ECO:0000256" key="11">
    <source>
        <dbReference type="ARBA" id="ARBA00022840"/>
    </source>
</evidence>
<dbReference type="Pfam" id="PF01687">
    <property type="entry name" value="Flavokinase"/>
    <property type="match status" value="1"/>
</dbReference>
<evidence type="ECO:0000256" key="2">
    <source>
        <dbReference type="ARBA" id="ARBA00004726"/>
    </source>
</evidence>
<dbReference type="FunFam" id="3.40.50.620:FF:000021">
    <property type="entry name" value="Riboflavin biosynthesis protein"/>
    <property type="match status" value="1"/>
</dbReference>
<dbReference type="PANTHER" id="PTHR22749">
    <property type="entry name" value="RIBOFLAVIN KINASE/FMN ADENYLYLTRANSFERASE"/>
    <property type="match status" value="1"/>
</dbReference>
<keyword evidence="6 15" id="KW-0808">Transferase</keyword>
<keyword evidence="12" id="KW-0511">Multifunctional enzyme</keyword>
<organism evidence="17 18">
    <name type="scientific">Cellulomonas gelida</name>
    <dbReference type="NCBI Taxonomy" id="1712"/>
    <lineage>
        <taxon>Bacteria</taxon>
        <taxon>Bacillati</taxon>
        <taxon>Actinomycetota</taxon>
        <taxon>Actinomycetes</taxon>
        <taxon>Micrococcales</taxon>
        <taxon>Cellulomonadaceae</taxon>
        <taxon>Cellulomonas</taxon>
    </lineage>
</organism>
<evidence type="ECO:0000256" key="15">
    <source>
        <dbReference type="PIRNR" id="PIRNR004491"/>
    </source>
</evidence>
<dbReference type="GO" id="GO:0005524">
    <property type="term" value="F:ATP binding"/>
    <property type="evidence" value="ECO:0007669"/>
    <property type="project" value="UniProtKB-UniRule"/>
</dbReference>
<dbReference type="FunFam" id="2.40.30.30:FF:000003">
    <property type="entry name" value="Riboflavin biosynthesis protein"/>
    <property type="match status" value="1"/>
</dbReference>
<comment type="caution">
    <text evidence="17">The sequence shown here is derived from an EMBL/GenBank/DDBJ whole genome shotgun (WGS) entry which is preliminary data.</text>
</comment>
<keyword evidence="18" id="KW-1185">Reference proteome</keyword>
<dbReference type="GO" id="GO:0006747">
    <property type="term" value="P:FAD biosynthetic process"/>
    <property type="evidence" value="ECO:0007669"/>
    <property type="project" value="UniProtKB-UniRule"/>
</dbReference>
<dbReference type="SUPFAM" id="SSF52374">
    <property type="entry name" value="Nucleotidylyl transferase"/>
    <property type="match status" value="1"/>
</dbReference>
<dbReference type="InterPro" id="IPR002606">
    <property type="entry name" value="Riboflavin_kinase_bac"/>
</dbReference>
<keyword evidence="8 15" id="KW-0547">Nucleotide-binding</keyword>
<keyword evidence="9 15" id="KW-0418">Kinase</keyword>
<dbReference type="PANTHER" id="PTHR22749:SF6">
    <property type="entry name" value="RIBOFLAVIN KINASE"/>
    <property type="match status" value="1"/>
</dbReference>
<comment type="pathway">
    <text evidence="2 15">Cofactor biosynthesis; FAD biosynthesis; FAD from FMN: step 1/1.</text>
</comment>
<comment type="catalytic activity">
    <reaction evidence="14 15">
        <text>FMN + ATP + H(+) = FAD + diphosphate</text>
        <dbReference type="Rhea" id="RHEA:17237"/>
        <dbReference type="ChEBI" id="CHEBI:15378"/>
        <dbReference type="ChEBI" id="CHEBI:30616"/>
        <dbReference type="ChEBI" id="CHEBI:33019"/>
        <dbReference type="ChEBI" id="CHEBI:57692"/>
        <dbReference type="ChEBI" id="CHEBI:58210"/>
        <dbReference type="EC" id="2.7.7.2"/>
    </reaction>
</comment>
<dbReference type="SMART" id="SM00904">
    <property type="entry name" value="Flavokinase"/>
    <property type="match status" value="1"/>
</dbReference>
<dbReference type="GO" id="GO:0009231">
    <property type="term" value="P:riboflavin biosynthetic process"/>
    <property type="evidence" value="ECO:0007669"/>
    <property type="project" value="InterPro"/>
</dbReference>
<comment type="pathway">
    <text evidence="3 15">Cofactor biosynthesis; FMN biosynthesis; FMN from riboflavin (ATP route): step 1/1.</text>
</comment>
<dbReference type="Pfam" id="PF06574">
    <property type="entry name" value="FAD_syn"/>
    <property type="match status" value="1"/>
</dbReference>
<evidence type="ECO:0000256" key="9">
    <source>
        <dbReference type="ARBA" id="ARBA00022777"/>
    </source>
</evidence>
<gene>
    <name evidence="17" type="ORF">CGE01nite_25110</name>
</gene>
<keyword evidence="4 15" id="KW-0285">Flavoprotein</keyword>
<evidence type="ECO:0000256" key="12">
    <source>
        <dbReference type="ARBA" id="ARBA00023268"/>
    </source>
</evidence>
<dbReference type="EMBL" id="BJLQ01000030">
    <property type="protein sequence ID" value="GEA85260.1"/>
    <property type="molecule type" value="Genomic_DNA"/>
</dbReference>
<evidence type="ECO:0000256" key="14">
    <source>
        <dbReference type="ARBA" id="ARBA00049494"/>
    </source>
</evidence>
<dbReference type="GO" id="GO:0003919">
    <property type="term" value="F:FMN adenylyltransferase activity"/>
    <property type="evidence" value="ECO:0007669"/>
    <property type="project" value="UniProtKB-UniRule"/>
</dbReference>
<evidence type="ECO:0000313" key="17">
    <source>
        <dbReference type="EMBL" id="GEA85260.1"/>
    </source>
</evidence>
<dbReference type="GO" id="GO:0009398">
    <property type="term" value="P:FMN biosynthetic process"/>
    <property type="evidence" value="ECO:0007669"/>
    <property type="project" value="UniProtKB-UniRule"/>
</dbReference>
<evidence type="ECO:0000256" key="13">
    <source>
        <dbReference type="ARBA" id="ARBA00047880"/>
    </source>
</evidence>
<evidence type="ECO:0000259" key="16">
    <source>
        <dbReference type="SMART" id="SM00904"/>
    </source>
</evidence>
<keyword evidence="5 15" id="KW-0288">FMN</keyword>
<evidence type="ECO:0000256" key="10">
    <source>
        <dbReference type="ARBA" id="ARBA00022827"/>
    </source>
</evidence>
<comment type="similarity">
    <text evidence="15">Belongs to the ribF family.</text>
</comment>
<dbReference type="SUPFAM" id="SSF82114">
    <property type="entry name" value="Riboflavin kinase-like"/>
    <property type="match status" value="1"/>
</dbReference>
<feature type="domain" description="Riboflavin kinase" evidence="16">
    <location>
        <begin position="191"/>
        <end position="326"/>
    </location>
</feature>
<dbReference type="AlphaFoldDB" id="A0A4Y3KQM8"/>
<dbReference type="InterPro" id="IPR015865">
    <property type="entry name" value="Riboflavin_kinase_bac/euk"/>
</dbReference>
<dbReference type="InterPro" id="IPR023465">
    <property type="entry name" value="Riboflavin_kinase_dom_sf"/>
</dbReference>
<accession>A0A4Y3KQM8</accession>